<dbReference type="EMBL" id="CP006571">
    <property type="protein sequence ID" value="AHK63199.1"/>
    <property type="molecule type" value="Genomic_DNA"/>
</dbReference>
<feature type="binding site" evidence="7">
    <location>
        <position position="52"/>
    </location>
    <ligand>
        <name>a divalent metal cation</name>
        <dbReference type="ChEBI" id="CHEBI:60240"/>
    </ligand>
</feature>
<dbReference type="Pfam" id="PF01975">
    <property type="entry name" value="SurE"/>
    <property type="match status" value="1"/>
</dbReference>
<proteinExistence type="inferred from homology"/>
<dbReference type="GO" id="GO:0005737">
    <property type="term" value="C:cytoplasm"/>
    <property type="evidence" value="ECO:0007669"/>
    <property type="project" value="UniProtKB-SubCell"/>
</dbReference>
<comment type="similarity">
    <text evidence="2 7">Belongs to the SurE nucleotidase family.</text>
</comment>
<dbReference type="EC" id="3.1.3.5" evidence="7"/>
<comment type="function">
    <text evidence="7">Nucleotidase that shows phosphatase activity on nucleoside 5'-monophosphates.</text>
</comment>
<accession>W8JLQ7</accession>
<feature type="domain" description="Survival protein SurE-like phosphatase/nucleotidase" evidence="8">
    <location>
        <begin position="14"/>
        <end position="200"/>
    </location>
</feature>
<dbReference type="GO" id="GO:0000166">
    <property type="term" value="F:nucleotide binding"/>
    <property type="evidence" value="ECO:0007669"/>
    <property type="project" value="UniProtKB-KW"/>
</dbReference>
<protein>
    <recommendedName>
        <fullName evidence="7">5'-nucleotidase SurE</fullName>
        <ecNumber evidence="7">3.1.3.5</ecNumber>
    </recommendedName>
    <alternativeName>
        <fullName evidence="7">Nucleoside 5'-monophosphate phosphohydrolase</fullName>
    </alternativeName>
</protein>
<feature type="binding site" evidence="7">
    <location>
        <position position="19"/>
    </location>
    <ligand>
        <name>a divalent metal cation</name>
        <dbReference type="ChEBI" id="CHEBI:60240"/>
    </ligand>
</feature>
<dbReference type="GO" id="GO:0008254">
    <property type="term" value="F:3'-nucleotidase activity"/>
    <property type="evidence" value="ECO:0007669"/>
    <property type="project" value="TreeGrafter"/>
</dbReference>
<dbReference type="PANTHER" id="PTHR30457:SF12">
    <property type="entry name" value="5'_3'-NUCLEOTIDASE SURE"/>
    <property type="match status" value="1"/>
</dbReference>
<evidence type="ECO:0000313" key="9">
    <source>
        <dbReference type="EMBL" id="AHK63199.1"/>
    </source>
</evidence>
<evidence type="ECO:0000256" key="5">
    <source>
        <dbReference type="ARBA" id="ARBA00022741"/>
    </source>
</evidence>
<keyword evidence="6 7" id="KW-0378">Hydrolase</keyword>
<evidence type="ECO:0000256" key="3">
    <source>
        <dbReference type="ARBA" id="ARBA00022490"/>
    </source>
</evidence>
<evidence type="ECO:0000256" key="4">
    <source>
        <dbReference type="ARBA" id="ARBA00022723"/>
    </source>
</evidence>
<dbReference type="PANTHER" id="PTHR30457">
    <property type="entry name" value="5'-NUCLEOTIDASE SURE"/>
    <property type="match status" value="1"/>
</dbReference>
<organism evidence="9 10">
    <name type="scientific">Chlamydia avium 10DC88</name>
    <dbReference type="NCBI Taxonomy" id="1229831"/>
    <lineage>
        <taxon>Bacteria</taxon>
        <taxon>Pseudomonadati</taxon>
        <taxon>Chlamydiota</taxon>
        <taxon>Chlamydiia</taxon>
        <taxon>Chlamydiales</taxon>
        <taxon>Chlamydiaceae</taxon>
        <taxon>Chlamydia/Chlamydophila group</taxon>
        <taxon>Chlamydia</taxon>
    </lineage>
</organism>
<dbReference type="STRING" id="1229831.M832_03340"/>
<evidence type="ECO:0000256" key="2">
    <source>
        <dbReference type="ARBA" id="ARBA00011062"/>
    </source>
</evidence>
<dbReference type="eggNOG" id="COG0496">
    <property type="taxonomic scope" value="Bacteria"/>
</dbReference>
<gene>
    <name evidence="7 9" type="primary">surE</name>
    <name evidence="9" type="ORF">M832_03340</name>
</gene>
<evidence type="ECO:0000256" key="7">
    <source>
        <dbReference type="HAMAP-Rule" id="MF_00060"/>
    </source>
</evidence>
<comment type="cofactor">
    <cofactor evidence="7">
        <name>a divalent metal cation</name>
        <dbReference type="ChEBI" id="CHEBI:60240"/>
    </cofactor>
    <text evidence="7">Binds 1 divalent metal cation per subunit.</text>
</comment>
<dbReference type="Proteomes" id="UP000019433">
    <property type="component" value="Chromosome"/>
</dbReference>
<evidence type="ECO:0000256" key="6">
    <source>
        <dbReference type="ARBA" id="ARBA00022801"/>
    </source>
</evidence>
<dbReference type="Gene3D" id="3.40.1210.10">
    <property type="entry name" value="Survival protein SurE-like phosphatase/nucleotidase"/>
    <property type="match status" value="1"/>
</dbReference>
<name>W8JLQ7_9CHLA</name>
<dbReference type="NCBIfam" id="NF001493">
    <property type="entry name" value="PRK00346.2-3"/>
    <property type="match status" value="1"/>
</dbReference>
<evidence type="ECO:0000256" key="1">
    <source>
        <dbReference type="ARBA" id="ARBA00000815"/>
    </source>
</evidence>
<feature type="binding site" evidence="7">
    <location>
        <position position="110"/>
    </location>
    <ligand>
        <name>a divalent metal cation</name>
        <dbReference type="ChEBI" id="CHEBI:60240"/>
    </ligand>
</feature>
<dbReference type="AlphaFoldDB" id="W8JLQ7"/>
<evidence type="ECO:0000313" key="10">
    <source>
        <dbReference type="Proteomes" id="UP000019433"/>
    </source>
</evidence>
<keyword evidence="4 7" id="KW-0479">Metal-binding</keyword>
<dbReference type="SUPFAM" id="SSF64167">
    <property type="entry name" value="SurE-like"/>
    <property type="match status" value="1"/>
</dbReference>
<dbReference type="GO" id="GO:0008253">
    <property type="term" value="F:5'-nucleotidase activity"/>
    <property type="evidence" value="ECO:0007669"/>
    <property type="project" value="UniProtKB-UniRule"/>
</dbReference>
<dbReference type="InterPro" id="IPR002828">
    <property type="entry name" value="SurE-like_Pase/nucleotidase"/>
</dbReference>
<reference evidence="9 10" key="1">
    <citation type="journal article" date="2014" name="Syst. Appl. Microbiol.">
        <title>Evidence for the existence of two new members of the family Chlamydiaceae and proposal of Chlamydia avium sp. nov. and Chlamydia gallinacea sp. nov.</title>
        <authorList>
            <person name="Sachse K."/>
            <person name="Laroucau K."/>
            <person name="Riege K."/>
            <person name="Wehner S."/>
            <person name="Dilcher M."/>
            <person name="Creasy H.H."/>
            <person name="Weidmann M."/>
            <person name="Myers G."/>
            <person name="Vorimore F."/>
            <person name="Vicari N."/>
            <person name="Magnino S."/>
            <person name="Liebler-Tenorio E."/>
            <person name="Ruettger A."/>
            <person name="Bavoil P.M."/>
            <person name="Hufert F.T."/>
            <person name="Rossello-Mora R."/>
            <person name="Marz M."/>
        </authorList>
    </citation>
    <scope>NUCLEOTIDE SEQUENCE [LARGE SCALE GENOMIC DNA]</scope>
    <source>
        <strain evidence="9 10">10DC88</strain>
    </source>
</reference>
<dbReference type="PATRIC" id="fig|1229831.3.peg.336"/>
<keyword evidence="3 7" id="KW-0963">Cytoplasm</keyword>
<keyword evidence="5 7" id="KW-0547">Nucleotide-binding</keyword>
<comment type="subcellular location">
    <subcellularLocation>
        <location evidence="7">Cytoplasm</location>
    </subcellularLocation>
</comment>
<dbReference type="NCBIfam" id="TIGR00087">
    <property type="entry name" value="surE"/>
    <property type="match status" value="1"/>
</dbReference>
<dbReference type="InterPro" id="IPR030048">
    <property type="entry name" value="SurE"/>
</dbReference>
<feature type="binding site" evidence="7">
    <location>
        <position position="20"/>
    </location>
    <ligand>
        <name>a divalent metal cation</name>
        <dbReference type="ChEBI" id="CHEBI:60240"/>
    </ligand>
</feature>
<dbReference type="GO" id="GO:0046872">
    <property type="term" value="F:metal ion binding"/>
    <property type="evidence" value="ECO:0007669"/>
    <property type="project" value="UniProtKB-UniRule"/>
</dbReference>
<dbReference type="HOGENOM" id="CLU_045192_1_0_0"/>
<dbReference type="GO" id="GO:0004309">
    <property type="term" value="F:exopolyphosphatase activity"/>
    <property type="evidence" value="ECO:0007669"/>
    <property type="project" value="TreeGrafter"/>
</dbReference>
<dbReference type="InterPro" id="IPR036523">
    <property type="entry name" value="SurE-like_sf"/>
</dbReference>
<evidence type="ECO:0000259" key="8">
    <source>
        <dbReference type="Pfam" id="PF01975"/>
    </source>
</evidence>
<dbReference type="HAMAP" id="MF_00060">
    <property type="entry name" value="SurE"/>
    <property type="match status" value="1"/>
</dbReference>
<sequence length="290" mass="32488">MYFLAVFMSKRLKILLTNDDGIFSKGMSLLVSSLIKLDFADLYIVSPKEEQSGKSMSFSYTYPVCIEQYDYPQPVQGAWSVSGSPVDCVKLALGDLFRDSLPDLVLSGINHGSNSGRNIFYSGTTGAAMEAILSGIPAIAFSQDQHISFFQEENAQEIFKALALYALSLPFSHVIGFNVNFPVSKHNESWKGLRLVITGQEFASGKPRLLSDTGKRRYFSLHDCQTIVDEENLSEEYRTLMNNYIAVTPLLVRNTPLALMNPIEFQQLQEHFATFINANMEKFGANIRNF</sequence>
<comment type="catalytic activity">
    <reaction evidence="1 7">
        <text>a ribonucleoside 5'-phosphate + H2O = a ribonucleoside + phosphate</text>
        <dbReference type="Rhea" id="RHEA:12484"/>
        <dbReference type="ChEBI" id="CHEBI:15377"/>
        <dbReference type="ChEBI" id="CHEBI:18254"/>
        <dbReference type="ChEBI" id="CHEBI:43474"/>
        <dbReference type="ChEBI" id="CHEBI:58043"/>
        <dbReference type="EC" id="3.1.3.5"/>
    </reaction>
</comment>
<dbReference type="KEGG" id="cav:M832_03340"/>